<dbReference type="AlphaFoldDB" id="A0A9P7A501"/>
<feature type="compositionally biased region" description="Acidic residues" evidence="1">
    <location>
        <begin position="338"/>
        <end position="348"/>
    </location>
</feature>
<gene>
    <name evidence="2" type="ORF">EV702DRAFT_1192198</name>
</gene>
<dbReference type="OrthoDB" id="2692840at2759"/>
<reference evidence="2" key="1">
    <citation type="journal article" date="2020" name="New Phytol.">
        <title>Comparative genomics reveals dynamic genome evolution in host specialist ectomycorrhizal fungi.</title>
        <authorList>
            <person name="Lofgren L.A."/>
            <person name="Nguyen N.H."/>
            <person name="Vilgalys R."/>
            <person name="Ruytinx J."/>
            <person name="Liao H.L."/>
            <person name="Branco S."/>
            <person name="Kuo A."/>
            <person name="LaButti K."/>
            <person name="Lipzen A."/>
            <person name="Andreopoulos W."/>
            <person name="Pangilinan J."/>
            <person name="Riley R."/>
            <person name="Hundley H."/>
            <person name="Na H."/>
            <person name="Barry K."/>
            <person name="Grigoriev I.V."/>
            <person name="Stajich J.E."/>
            <person name="Kennedy P.G."/>
        </authorList>
    </citation>
    <scope>NUCLEOTIDE SEQUENCE</scope>
    <source>
        <strain evidence="2">DOB743</strain>
    </source>
</reference>
<proteinExistence type="predicted"/>
<dbReference type="Proteomes" id="UP000714275">
    <property type="component" value="Unassembled WGS sequence"/>
</dbReference>
<evidence type="ECO:0000313" key="3">
    <source>
        <dbReference type="Proteomes" id="UP000714275"/>
    </source>
</evidence>
<sequence>MFYQPHVDRVTDRCILIFSTPEQQALAWKYGHNNQVLMDGMFGVCTAQVLIFILLVIDNNHVGIPVAFLIFTARKEAKAVHADYDHKILEDVLDKWKAAMGLNDAGEPFNIAVGNTDNDIRERYALTKHWPSIHLILSLFHMWQSWRNGLNRYLKPAPKGPARQEIQAHLGQLLMRLLKNITEYKEAVHAYNEELAFFQGLGRQNDDISRKQSKAGLAFLAYLFDYLKLCSFWLSWSPGGVLIAAECLGVPVQEVIRTNNHLESFNCRLKKKFFAHYMHSGWFPRVDYWVLLMITRVIPDFLTAREDRQKLTDYYRNMQPADEIPRLFDDKKMLRDLDNDDELDDDESAHDGQPDGQPGLEALYTGGLHISDDGNSLTTCTFPCTCSHIPRTHFNAETPPETEFHDSNSFLDDGFALDSDAIMCDLSDDIGIPPPSFDSGSSSGLSLLLDPVVLTPCINHVDINIPTIEVSPPGPVQVPSTTLSNEQAIIYQECLTLEDAMLDCFRRLLMVSSHSAPFEPHMSPAVRGRLTNTPLLLPISLPPSPSALASTSRDVVIGSVDNCAPHLQPFALQKKEQRKESHGIRLLDCVEVTDKIGHFTLDNAPNNQTTMDKFSTYS</sequence>
<dbReference type="EMBL" id="JABBWD010000003">
    <property type="protein sequence ID" value="KAG1782524.1"/>
    <property type="molecule type" value="Genomic_DNA"/>
</dbReference>
<evidence type="ECO:0008006" key="4">
    <source>
        <dbReference type="Google" id="ProtNLM"/>
    </source>
</evidence>
<evidence type="ECO:0000313" key="2">
    <source>
        <dbReference type="EMBL" id="KAG1782524.1"/>
    </source>
</evidence>
<organism evidence="2 3">
    <name type="scientific">Suillus placidus</name>
    <dbReference type="NCBI Taxonomy" id="48579"/>
    <lineage>
        <taxon>Eukaryota</taxon>
        <taxon>Fungi</taxon>
        <taxon>Dikarya</taxon>
        <taxon>Basidiomycota</taxon>
        <taxon>Agaricomycotina</taxon>
        <taxon>Agaricomycetes</taxon>
        <taxon>Agaricomycetidae</taxon>
        <taxon>Boletales</taxon>
        <taxon>Suillineae</taxon>
        <taxon>Suillaceae</taxon>
        <taxon>Suillus</taxon>
    </lineage>
</organism>
<evidence type="ECO:0000256" key="1">
    <source>
        <dbReference type="SAM" id="MobiDB-lite"/>
    </source>
</evidence>
<comment type="caution">
    <text evidence="2">The sequence shown here is derived from an EMBL/GenBank/DDBJ whole genome shotgun (WGS) entry which is preliminary data.</text>
</comment>
<keyword evidence="3" id="KW-1185">Reference proteome</keyword>
<accession>A0A9P7A501</accession>
<protein>
    <recommendedName>
        <fullName evidence="4">MULE transposase domain-containing protein</fullName>
    </recommendedName>
</protein>
<feature type="region of interest" description="Disordered" evidence="1">
    <location>
        <begin position="338"/>
        <end position="365"/>
    </location>
</feature>
<name>A0A9P7A501_9AGAM</name>